<dbReference type="GO" id="GO:0016168">
    <property type="term" value="F:chlorophyll binding"/>
    <property type="evidence" value="ECO:0007669"/>
    <property type="project" value="UniProtKB-KW"/>
</dbReference>
<evidence type="ECO:0000256" key="7">
    <source>
        <dbReference type="ARBA" id="ARBA00023243"/>
    </source>
</evidence>
<proteinExistence type="inferred from homology"/>
<keyword evidence="5" id="KW-0602">Photosynthesis</keyword>
<feature type="binding site" evidence="9">
    <location>
        <position position="106"/>
    </location>
    <ligand>
        <name>chlorophyll a</name>
        <dbReference type="ChEBI" id="CHEBI:58416"/>
        <label>1</label>
    </ligand>
</feature>
<evidence type="ECO:0000256" key="2">
    <source>
        <dbReference type="ARBA" id="ARBA00004229"/>
    </source>
</evidence>
<comment type="function">
    <text evidence="1">The light-harvesting complex (LHC) functions as a light receptor, it captures and delivers excitation energy to photosystems with which it is closely associated. Energy is transferred from the carotenoid and chlorophyll C (or B) to chlorophyll A and the photosynthetic reaction centers where it is used to synthesize ATP and reducing power.</text>
</comment>
<feature type="signal peptide" evidence="10">
    <location>
        <begin position="1"/>
        <end position="17"/>
    </location>
</feature>
<dbReference type="GO" id="GO:0009765">
    <property type="term" value="P:photosynthesis, light harvesting"/>
    <property type="evidence" value="ECO:0007669"/>
    <property type="project" value="InterPro"/>
</dbReference>
<comment type="similarity">
    <text evidence="3">Belongs to the fucoxanthin chlorophyll protein family.</text>
</comment>
<evidence type="ECO:0000256" key="6">
    <source>
        <dbReference type="ARBA" id="ARBA00022640"/>
    </source>
</evidence>
<evidence type="ECO:0000256" key="9">
    <source>
        <dbReference type="PIRSR" id="PIRSR601344-1"/>
    </source>
</evidence>
<evidence type="ECO:0000256" key="5">
    <source>
        <dbReference type="ARBA" id="ARBA00022531"/>
    </source>
</evidence>
<dbReference type="Proteomes" id="UP000693970">
    <property type="component" value="Unassembled WGS sequence"/>
</dbReference>
<dbReference type="AlphaFoldDB" id="A0A9K3PGC8"/>
<comment type="subunit">
    <text evidence="8">The LHC complex of chromophytic algae is composed of fucoxanthin, chlorophyll A and C bound non-covalently by fucoxanthin chlorophyll proteins (FCPs). The ratio of the pigments in LHC; fucoxanthin: chlorophyll C: chlorophyll A; (0.6-1): (0.1-0.3): (1).</text>
</comment>
<keyword evidence="12" id="KW-1185">Reference proteome</keyword>
<organism evidence="11 12">
    <name type="scientific">Nitzschia inconspicua</name>
    <dbReference type="NCBI Taxonomy" id="303405"/>
    <lineage>
        <taxon>Eukaryota</taxon>
        <taxon>Sar</taxon>
        <taxon>Stramenopiles</taxon>
        <taxon>Ochrophyta</taxon>
        <taxon>Bacillariophyta</taxon>
        <taxon>Bacillariophyceae</taxon>
        <taxon>Bacillariophycidae</taxon>
        <taxon>Bacillariales</taxon>
        <taxon>Bacillariaceae</taxon>
        <taxon>Nitzschia</taxon>
    </lineage>
</organism>
<evidence type="ECO:0000256" key="10">
    <source>
        <dbReference type="SAM" id="SignalP"/>
    </source>
</evidence>
<feature type="binding site" evidence="9">
    <location>
        <position position="218"/>
    </location>
    <ligand>
        <name>chlorophyll a</name>
        <dbReference type="ChEBI" id="CHEBI:58416"/>
        <label>1</label>
    </ligand>
</feature>
<protein>
    <submittedName>
        <fullName evidence="11">Chlorophyll A-B binding protein</fullName>
    </submittedName>
</protein>
<dbReference type="GO" id="GO:0009507">
    <property type="term" value="C:chloroplast"/>
    <property type="evidence" value="ECO:0007669"/>
    <property type="project" value="UniProtKB-SubCell"/>
</dbReference>
<dbReference type="PANTHER" id="PTHR21649">
    <property type="entry name" value="CHLOROPHYLL A/B BINDING PROTEIN"/>
    <property type="match status" value="1"/>
</dbReference>
<accession>A0A9K3PGC8</accession>
<comment type="caution">
    <text evidence="11">The sequence shown here is derived from an EMBL/GenBank/DDBJ whole genome shotgun (WGS) entry which is preliminary data.</text>
</comment>
<dbReference type="OrthoDB" id="423598at2759"/>
<reference evidence="11" key="2">
    <citation type="submission" date="2021-04" db="EMBL/GenBank/DDBJ databases">
        <authorList>
            <person name="Podell S."/>
        </authorList>
    </citation>
    <scope>NUCLEOTIDE SEQUENCE</scope>
    <source>
        <strain evidence="11">Hildebrandi</strain>
    </source>
</reference>
<keyword evidence="7" id="KW-0437">Light-harvesting polypeptide</keyword>
<evidence type="ECO:0000256" key="4">
    <source>
        <dbReference type="ARBA" id="ARBA00022528"/>
    </source>
</evidence>
<dbReference type="GO" id="GO:0030076">
    <property type="term" value="C:light-harvesting complex"/>
    <property type="evidence" value="ECO:0007669"/>
    <property type="project" value="UniProtKB-KW"/>
</dbReference>
<dbReference type="InterPro" id="IPR022796">
    <property type="entry name" value="Chloroa_b-bind"/>
</dbReference>
<keyword evidence="9" id="KW-0157">Chromophore</keyword>
<feature type="binding site" evidence="9">
    <location>
        <position position="216"/>
    </location>
    <ligand>
        <name>chlorophyll a</name>
        <dbReference type="ChEBI" id="CHEBI:58416"/>
        <label>5</label>
    </ligand>
</feature>
<feature type="binding site" description="axial binding residue" evidence="9">
    <location>
        <position position="111"/>
    </location>
    <ligand>
        <name>chlorophyll b</name>
        <dbReference type="ChEBI" id="CHEBI:61721"/>
        <label>1</label>
    </ligand>
    <ligandPart>
        <name>Mg</name>
        <dbReference type="ChEBI" id="CHEBI:25107"/>
    </ligandPart>
</feature>
<feature type="chain" id="PRO_5039887632" evidence="10">
    <location>
        <begin position="18"/>
        <end position="263"/>
    </location>
</feature>
<evidence type="ECO:0000313" key="12">
    <source>
        <dbReference type="Proteomes" id="UP000693970"/>
    </source>
</evidence>
<keyword evidence="6" id="KW-0934">Plastid</keyword>
<feature type="binding site" evidence="9">
    <location>
        <position position="109"/>
    </location>
    <ligand>
        <name>chlorophyll a</name>
        <dbReference type="ChEBI" id="CHEBI:58416"/>
        <label>1</label>
    </ligand>
</feature>
<gene>
    <name evidence="11" type="ORF">IV203_005461</name>
</gene>
<dbReference type="EMBL" id="JAGRRH010000021">
    <property type="protein sequence ID" value="KAG7346393.1"/>
    <property type="molecule type" value="Genomic_DNA"/>
</dbReference>
<name>A0A9K3PGC8_9STRA</name>
<keyword evidence="10" id="KW-0732">Signal</keyword>
<feature type="binding site" evidence="9">
    <location>
        <position position="213"/>
    </location>
    <ligand>
        <name>chlorophyll a</name>
        <dbReference type="ChEBI" id="CHEBI:58416"/>
        <label>1</label>
    </ligand>
</feature>
<evidence type="ECO:0000256" key="1">
    <source>
        <dbReference type="ARBA" id="ARBA00004022"/>
    </source>
</evidence>
<dbReference type="GO" id="GO:0016020">
    <property type="term" value="C:membrane"/>
    <property type="evidence" value="ECO:0007669"/>
    <property type="project" value="InterPro"/>
</dbReference>
<sequence length="263" mass="27791">MKISAAILIASVGSAAAFVAPQAKSSIRTTLVMSTGDDNKIPQIQNEIVAAEKEIIAKNTLPGMSTALPFMERPAALDGTLAGDVGFDPLGFAKDKDTLMQMREAEVKHARLAMLAAAGWPISELADKKLALVAGLDPLLQSADRAPSVLNGGLGQVSPIYWGVCIAAAAAIDLYGIFGASKKAGYIPGDFGFDPLGLYPKDAEGQKRMQLSEIKNGRLAMIAITAFAVQEFVSQTGVVDETPIFFKPIGQVMFEYANSGYIH</sequence>
<evidence type="ECO:0000256" key="3">
    <source>
        <dbReference type="ARBA" id="ARBA00005933"/>
    </source>
</evidence>
<evidence type="ECO:0000256" key="8">
    <source>
        <dbReference type="ARBA" id="ARBA00044011"/>
    </source>
</evidence>
<dbReference type="InterPro" id="IPR001344">
    <property type="entry name" value="Chloro_AB-bd_pln"/>
</dbReference>
<feature type="binding site" evidence="9">
    <location>
        <position position="230"/>
    </location>
    <ligand>
        <name>chlorophyll a</name>
        <dbReference type="ChEBI" id="CHEBI:58416"/>
        <label>1</label>
    </ligand>
</feature>
<evidence type="ECO:0000313" key="11">
    <source>
        <dbReference type="EMBL" id="KAG7346393.1"/>
    </source>
</evidence>
<keyword evidence="9" id="KW-0148">Chlorophyll</keyword>
<comment type="subcellular location">
    <subcellularLocation>
        <location evidence="2">Plastid</location>
        <location evidence="2">Chloroplast</location>
    </subcellularLocation>
</comment>
<keyword evidence="4" id="KW-0150">Chloroplast</keyword>
<reference evidence="11" key="1">
    <citation type="journal article" date="2021" name="Sci. Rep.">
        <title>Diploid genomic architecture of Nitzschia inconspicua, an elite biomass production diatom.</title>
        <authorList>
            <person name="Oliver A."/>
            <person name="Podell S."/>
            <person name="Pinowska A."/>
            <person name="Traller J.C."/>
            <person name="Smith S.R."/>
            <person name="McClure R."/>
            <person name="Beliaev A."/>
            <person name="Bohutskyi P."/>
            <person name="Hill E.A."/>
            <person name="Rabines A."/>
            <person name="Zheng H."/>
            <person name="Allen L.Z."/>
            <person name="Kuo A."/>
            <person name="Grigoriev I.V."/>
            <person name="Allen A.E."/>
            <person name="Hazlebeck D."/>
            <person name="Allen E.E."/>
        </authorList>
    </citation>
    <scope>NUCLEOTIDE SEQUENCE</scope>
    <source>
        <strain evidence="11">Hildebrandi</strain>
    </source>
</reference>
<dbReference type="Pfam" id="PF00504">
    <property type="entry name" value="Chloroa_b-bind"/>
    <property type="match status" value="1"/>
</dbReference>